<proteinExistence type="inferred from homology"/>
<comment type="caution">
    <text evidence="4">The sequence shown here is derived from an EMBL/GenBank/DDBJ whole genome shotgun (WGS) entry which is preliminary data.</text>
</comment>
<dbReference type="GO" id="GO:0016579">
    <property type="term" value="P:protein deubiquitination"/>
    <property type="evidence" value="ECO:0007669"/>
    <property type="project" value="InterPro"/>
</dbReference>
<keyword evidence="1" id="KW-0833">Ubl conjugation pathway</keyword>
<dbReference type="Gene3D" id="3.90.70.10">
    <property type="entry name" value="Cysteine proteinases"/>
    <property type="match status" value="2"/>
</dbReference>
<dbReference type="PROSITE" id="PS50235">
    <property type="entry name" value="USP_3"/>
    <property type="match status" value="1"/>
</dbReference>
<dbReference type="AlphaFoldDB" id="A0A556V129"/>
<dbReference type="InterPro" id="IPR050164">
    <property type="entry name" value="Peptidase_C19"/>
</dbReference>
<dbReference type="InterPro" id="IPR001394">
    <property type="entry name" value="Peptidase_C19_UCH"/>
</dbReference>
<organism evidence="4 5">
    <name type="scientific">Bagarius yarrelli</name>
    <name type="common">Goonch</name>
    <name type="synonym">Bagrus yarrelli</name>
    <dbReference type="NCBI Taxonomy" id="175774"/>
    <lineage>
        <taxon>Eukaryota</taxon>
        <taxon>Metazoa</taxon>
        <taxon>Chordata</taxon>
        <taxon>Craniata</taxon>
        <taxon>Vertebrata</taxon>
        <taxon>Euteleostomi</taxon>
        <taxon>Actinopterygii</taxon>
        <taxon>Neopterygii</taxon>
        <taxon>Teleostei</taxon>
        <taxon>Ostariophysi</taxon>
        <taxon>Siluriformes</taxon>
        <taxon>Sisoridae</taxon>
        <taxon>Sisorinae</taxon>
        <taxon>Bagarius</taxon>
    </lineage>
</organism>
<dbReference type="GO" id="GO:0005829">
    <property type="term" value="C:cytosol"/>
    <property type="evidence" value="ECO:0007669"/>
    <property type="project" value="TreeGrafter"/>
</dbReference>
<reference evidence="4 5" key="1">
    <citation type="journal article" date="2019" name="Genome Biol. Evol.">
        <title>Whole-Genome Sequencing of the Giant Devil Catfish, Bagarius yarrelli.</title>
        <authorList>
            <person name="Jiang W."/>
            <person name="Lv Y."/>
            <person name="Cheng L."/>
            <person name="Yang K."/>
            <person name="Chao B."/>
            <person name="Wang X."/>
            <person name="Li Y."/>
            <person name="Pan X."/>
            <person name="You X."/>
            <person name="Zhang Y."/>
            <person name="Yang J."/>
            <person name="Li J."/>
            <person name="Zhang X."/>
            <person name="Liu S."/>
            <person name="Sun C."/>
            <person name="Yang J."/>
            <person name="Shi Q."/>
        </authorList>
    </citation>
    <scope>NUCLEOTIDE SEQUENCE [LARGE SCALE GENOMIC DNA]</scope>
    <source>
        <strain evidence="4">JWS20170419001</strain>
        <tissue evidence="4">Muscle</tissue>
    </source>
</reference>
<keyword evidence="1 4" id="KW-0378">Hydrolase</keyword>
<dbReference type="EC" id="3.4.19.12" evidence="1"/>
<evidence type="ECO:0000256" key="2">
    <source>
        <dbReference type="SAM" id="MobiDB-lite"/>
    </source>
</evidence>
<evidence type="ECO:0000256" key="1">
    <source>
        <dbReference type="RuleBase" id="RU366025"/>
    </source>
</evidence>
<feature type="compositionally biased region" description="Low complexity" evidence="2">
    <location>
        <begin position="7"/>
        <end position="26"/>
    </location>
</feature>
<dbReference type="CDD" id="cd02257">
    <property type="entry name" value="Peptidase_C19"/>
    <property type="match status" value="1"/>
</dbReference>
<gene>
    <name evidence="4" type="ORF">Baya_11657</name>
</gene>
<dbReference type="EMBL" id="VCAZ01000091">
    <property type="protein sequence ID" value="TSR16018.1"/>
    <property type="molecule type" value="Genomic_DNA"/>
</dbReference>
<dbReference type="Proteomes" id="UP000319801">
    <property type="component" value="Unassembled WGS sequence"/>
</dbReference>
<feature type="compositionally biased region" description="Polar residues" evidence="2">
    <location>
        <begin position="68"/>
        <end position="77"/>
    </location>
</feature>
<keyword evidence="1" id="KW-0645">Protease</keyword>
<sequence>MKLLAGSSSCKSSNTNRSKKTTTNSNEESVESKKPSLKTNLQPGTKHIGQTDETAQTSLVRITGNPGRRNTTLQGQMKKSAAMKDVDSNRLNIEKAQTRKVGAKLSSKLSGTKHIKVKEADETSKFKSSFGTIAESTVKEEGQMTTLHNQEKNNKDMEMNLYNWKSLENFNQRLMKLNFSHDVQRSQSDPNTFSSSKMMVSGKKERTTLSPFDEKSLAPPPYDGKSTAPPPYDGKSLLPLPFVENTKSSISADKNSMTPTWTLAPYKRMLPGGLPNLGNSCYINASLQCLLTARAFCEELSHLLDNSSRTINDTFLRCFAELSRLRNGCDVRADFNKDSLLLSLINSATSTKQEFTIYEQNDATQPLEFVQDEDDEQMLMYVMCCSCGAQQNNKVDVFNHISVPLLHNSVDQCLYDLVNEATEVESKCSLCEGEFARSRWTFHTLPRFLILQLNRFRLSEHHTVIKVNTSVNIQAELQINCPPQSDMTGSGTSQARPTAIYRLISVMSHFGSSAEYGHYVSDCFNHNSHEWMTYDDDQVTPTTDTEVLQRRSSNAYVLLYERLDTG</sequence>
<protein>
    <recommendedName>
        <fullName evidence="1">Ubiquitin carboxyl-terminal hydrolase</fullName>
        <ecNumber evidence="1">3.4.19.12</ecNumber>
    </recommendedName>
</protein>
<feature type="compositionally biased region" description="Basic and acidic residues" evidence="2">
    <location>
        <begin position="202"/>
        <end position="216"/>
    </location>
</feature>
<feature type="compositionally biased region" description="Polar residues" evidence="2">
    <location>
        <begin position="51"/>
        <end position="60"/>
    </location>
</feature>
<keyword evidence="5" id="KW-1185">Reference proteome</keyword>
<dbReference type="GO" id="GO:0005634">
    <property type="term" value="C:nucleus"/>
    <property type="evidence" value="ECO:0007669"/>
    <property type="project" value="TreeGrafter"/>
</dbReference>
<dbReference type="GO" id="GO:0004843">
    <property type="term" value="F:cysteine-type deubiquitinase activity"/>
    <property type="evidence" value="ECO:0007669"/>
    <property type="project" value="UniProtKB-UniRule"/>
</dbReference>
<dbReference type="GO" id="GO:0006508">
    <property type="term" value="P:proteolysis"/>
    <property type="evidence" value="ECO:0007669"/>
    <property type="project" value="UniProtKB-KW"/>
</dbReference>
<accession>A0A556V129</accession>
<name>A0A556V129_BAGYA</name>
<dbReference type="PROSITE" id="PS00972">
    <property type="entry name" value="USP_1"/>
    <property type="match status" value="1"/>
</dbReference>
<dbReference type="PROSITE" id="PS00973">
    <property type="entry name" value="USP_2"/>
    <property type="match status" value="1"/>
</dbReference>
<feature type="domain" description="USP" evidence="3">
    <location>
        <begin position="272"/>
        <end position="563"/>
    </location>
</feature>
<dbReference type="Pfam" id="PF00443">
    <property type="entry name" value="UCH"/>
    <property type="match status" value="1"/>
</dbReference>
<dbReference type="PANTHER" id="PTHR24006">
    <property type="entry name" value="UBIQUITIN CARBOXYL-TERMINAL HYDROLASE"/>
    <property type="match status" value="1"/>
</dbReference>
<feature type="compositionally biased region" description="Polar residues" evidence="2">
    <location>
        <begin position="185"/>
        <end position="198"/>
    </location>
</feature>
<evidence type="ECO:0000259" key="3">
    <source>
        <dbReference type="PROSITE" id="PS50235"/>
    </source>
</evidence>
<dbReference type="SUPFAM" id="SSF54001">
    <property type="entry name" value="Cysteine proteinases"/>
    <property type="match status" value="1"/>
</dbReference>
<evidence type="ECO:0000313" key="4">
    <source>
        <dbReference type="EMBL" id="TSR16018.1"/>
    </source>
</evidence>
<feature type="region of interest" description="Disordered" evidence="2">
    <location>
        <begin position="1"/>
        <end position="84"/>
    </location>
</feature>
<dbReference type="InterPro" id="IPR028889">
    <property type="entry name" value="USP"/>
</dbReference>
<feature type="region of interest" description="Disordered" evidence="2">
    <location>
        <begin position="181"/>
        <end position="233"/>
    </location>
</feature>
<dbReference type="OrthoDB" id="289038at2759"/>
<dbReference type="InterPro" id="IPR038765">
    <property type="entry name" value="Papain-like_cys_pep_sf"/>
</dbReference>
<comment type="similarity">
    <text evidence="1">Belongs to the peptidase C19 family.</text>
</comment>
<dbReference type="InterPro" id="IPR018200">
    <property type="entry name" value="USP_CS"/>
</dbReference>
<keyword evidence="1" id="KW-0788">Thiol protease</keyword>
<feature type="compositionally biased region" description="Pro residues" evidence="2">
    <location>
        <begin position="218"/>
        <end position="232"/>
    </location>
</feature>
<comment type="catalytic activity">
    <reaction evidence="1">
        <text>Thiol-dependent hydrolysis of ester, thioester, amide, peptide and isopeptide bonds formed by the C-terminal Gly of ubiquitin (a 76-residue protein attached to proteins as an intracellular targeting signal).</text>
        <dbReference type="EC" id="3.4.19.12"/>
    </reaction>
</comment>
<evidence type="ECO:0000313" key="5">
    <source>
        <dbReference type="Proteomes" id="UP000319801"/>
    </source>
</evidence>